<dbReference type="GO" id="GO:0046961">
    <property type="term" value="F:proton-transporting ATPase activity, rotational mechanism"/>
    <property type="evidence" value="ECO:0007669"/>
    <property type="project" value="InterPro"/>
</dbReference>
<dbReference type="AlphaFoldDB" id="A0A2R6B2M1"/>
<keyword evidence="5" id="KW-0067">ATP-binding</keyword>
<dbReference type="CDD" id="cd18119">
    <property type="entry name" value="ATP-synt_V_A-type_alpha_N"/>
    <property type="match status" value="1"/>
</dbReference>
<evidence type="ECO:0000259" key="8">
    <source>
        <dbReference type="Pfam" id="PF02874"/>
    </source>
</evidence>
<dbReference type="SUPFAM" id="SSF50615">
    <property type="entry name" value="N-terminal domain of alpha and beta subunits of F1 ATP synthase"/>
    <property type="match status" value="1"/>
</dbReference>
<dbReference type="InterPro" id="IPR022878">
    <property type="entry name" value="V-ATPase_asu"/>
</dbReference>
<keyword evidence="6" id="KW-1278">Translocase</keyword>
<dbReference type="PANTHER" id="PTHR43607">
    <property type="entry name" value="V-TYPE PROTON ATPASE CATALYTIC SUBUNIT A"/>
    <property type="match status" value="1"/>
</dbReference>
<feature type="non-terminal residue" evidence="9">
    <location>
        <position position="78"/>
    </location>
</feature>
<evidence type="ECO:0000256" key="6">
    <source>
        <dbReference type="ARBA" id="ARBA00022967"/>
    </source>
</evidence>
<comment type="caution">
    <text evidence="9">The sequence shown here is derived from an EMBL/GenBank/DDBJ whole genome shotgun (WGS) entry which is preliminary data.</text>
</comment>
<dbReference type="Pfam" id="PF02874">
    <property type="entry name" value="ATP-synt_ab_N"/>
    <property type="match status" value="1"/>
</dbReference>
<keyword evidence="2" id="KW-0813">Transport</keyword>
<dbReference type="GO" id="GO:0005524">
    <property type="term" value="F:ATP binding"/>
    <property type="evidence" value="ECO:0007669"/>
    <property type="project" value="UniProtKB-KW"/>
</dbReference>
<organism evidence="9 10">
    <name type="scientific">Candidatus Marsarchaeota G1 archaeon OSP_B</name>
    <dbReference type="NCBI Taxonomy" id="1978153"/>
    <lineage>
        <taxon>Archaea</taxon>
        <taxon>Candidatus Marsarchaeota</taxon>
        <taxon>Candidatus Marsarchaeota group 1</taxon>
    </lineage>
</organism>
<reference evidence="9 10" key="1">
    <citation type="submission" date="2017-04" db="EMBL/GenBank/DDBJ databases">
        <title>Novel microbial lineages endemic to geothermal iron-oxide mats fill important gaps in the evolutionary history of Archaea.</title>
        <authorList>
            <person name="Jay Z.J."/>
            <person name="Beam J.P."/>
            <person name="Dlakic M."/>
            <person name="Rusch D.B."/>
            <person name="Kozubal M.A."/>
            <person name="Inskeep W.P."/>
        </authorList>
    </citation>
    <scope>NUCLEOTIDE SEQUENCE [LARGE SCALE GENOMIC DNA]</scope>
    <source>
        <strain evidence="9">OSP_B</strain>
    </source>
</reference>
<evidence type="ECO:0000256" key="1">
    <source>
        <dbReference type="ARBA" id="ARBA00008936"/>
    </source>
</evidence>
<evidence type="ECO:0000313" key="10">
    <source>
        <dbReference type="Proteomes" id="UP000240838"/>
    </source>
</evidence>
<keyword evidence="3" id="KW-0547">Nucleotide-binding</keyword>
<gene>
    <name evidence="9" type="ORF">B9P99_03085</name>
</gene>
<dbReference type="PANTHER" id="PTHR43607:SF1">
    <property type="entry name" value="H(+)-TRANSPORTING TWO-SECTOR ATPASE"/>
    <property type="match status" value="1"/>
</dbReference>
<protein>
    <recommendedName>
        <fullName evidence="8">ATPase F1/V1/A1 complex alpha/beta subunit N-terminal domain-containing protein</fullName>
    </recommendedName>
</protein>
<sequence length="78" mass="8279">MSQKGKIIRISGPVVIADGMKGAKMFDVVRVGELGLVGEVIRLQGEKATIQVYEDTTGLKPGDIVVNTNEALQVELGP</sequence>
<evidence type="ECO:0000313" key="9">
    <source>
        <dbReference type="EMBL" id="PSN92904.1"/>
    </source>
</evidence>
<dbReference type="GO" id="GO:0046034">
    <property type="term" value="P:ATP metabolic process"/>
    <property type="evidence" value="ECO:0007669"/>
    <property type="project" value="InterPro"/>
</dbReference>
<keyword evidence="4" id="KW-0375">Hydrogen ion transport</keyword>
<keyword evidence="7" id="KW-0406">Ion transport</keyword>
<name>A0A2R6B2M1_9ARCH</name>
<dbReference type="EMBL" id="NEXA01000099">
    <property type="protein sequence ID" value="PSN92904.1"/>
    <property type="molecule type" value="Genomic_DNA"/>
</dbReference>
<accession>A0A2R6B2M1</accession>
<dbReference type="InterPro" id="IPR004100">
    <property type="entry name" value="ATPase_F1/V1/A1_a/bsu_N"/>
</dbReference>
<proteinExistence type="inferred from homology"/>
<evidence type="ECO:0000256" key="5">
    <source>
        <dbReference type="ARBA" id="ARBA00022840"/>
    </source>
</evidence>
<evidence type="ECO:0000256" key="7">
    <source>
        <dbReference type="ARBA" id="ARBA00023065"/>
    </source>
</evidence>
<dbReference type="InterPro" id="IPR036121">
    <property type="entry name" value="ATPase_F1/V1/A1_a/bsu_N_sf"/>
</dbReference>
<dbReference type="InterPro" id="IPR023366">
    <property type="entry name" value="ATP_synth_asu-like_sf"/>
</dbReference>
<comment type="similarity">
    <text evidence="1">Belongs to the ATPase alpha/beta chains family.</text>
</comment>
<dbReference type="FunFam" id="2.40.30.20:FF:000002">
    <property type="entry name" value="V-type proton ATPase catalytic subunit A"/>
    <property type="match status" value="1"/>
</dbReference>
<evidence type="ECO:0000256" key="2">
    <source>
        <dbReference type="ARBA" id="ARBA00022448"/>
    </source>
</evidence>
<dbReference type="Proteomes" id="UP000240838">
    <property type="component" value="Unassembled WGS sequence"/>
</dbReference>
<evidence type="ECO:0000256" key="3">
    <source>
        <dbReference type="ARBA" id="ARBA00022741"/>
    </source>
</evidence>
<evidence type="ECO:0000256" key="4">
    <source>
        <dbReference type="ARBA" id="ARBA00022781"/>
    </source>
</evidence>
<dbReference type="Gene3D" id="2.40.30.20">
    <property type="match status" value="1"/>
</dbReference>
<feature type="domain" description="ATPase F1/V1/A1 complex alpha/beta subunit N-terminal" evidence="8">
    <location>
        <begin position="7"/>
        <end position="69"/>
    </location>
</feature>